<sequence>MDGPNHNPLVSDSVLISRMRSFVTNQMQHYDPSHNPAHITRVVRLAHRLLAAERARGSRIVYNDSLVTLAALLHDIGDRKYLTPGSTQDPTTIVRDTIIRSGGEPSFAQKVQTIVSNVSYSTEVKDPSVARRLIAEEGFPELAIVQDADRLDAIGAVGIGRCFTYLGAKGLRQGIGGPLPWELDEAVDHFSEKLLKLEAIMKTDSGRDMARKRTLRIQEFMHWWQDEMGDVSNESAHRN</sequence>
<dbReference type="EMBL" id="JALBCA010000081">
    <property type="protein sequence ID" value="KAI2383964.1"/>
    <property type="molecule type" value="Genomic_DNA"/>
</dbReference>
<reference evidence="1" key="1">
    <citation type="journal article" date="2022" name="bioRxiv">
        <title>Population genetic analysis of Ophidiomyces ophidiicola, the causative agent of snake fungal disease, indicates recent introductions to the USA.</title>
        <authorList>
            <person name="Ladner J.T."/>
            <person name="Palmer J.M."/>
            <person name="Ettinger C.L."/>
            <person name="Stajich J.E."/>
            <person name="Farrell T.M."/>
            <person name="Glorioso B.M."/>
            <person name="Lawson B."/>
            <person name="Price S.J."/>
            <person name="Stengle A.G."/>
            <person name="Grear D.A."/>
            <person name="Lorch J.M."/>
        </authorList>
    </citation>
    <scope>NUCLEOTIDE SEQUENCE</scope>
    <source>
        <strain evidence="1">NWHC 24266-5</strain>
    </source>
</reference>
<accession>A0ACB8US68</accession>
<gene>
    <name evidence="1" type="ORF">LOY88_004961</name>
</gene>
<evidence type="ECO:0000313" key="1">
    <source>
        <dbReference type="EMBL" id="KAI2383964.1"/>
    </source>
</evidence>
<proteinExistence type="predicted"/>
<organism evidence="1">
    <name type="scientific">Ophidiomyces ophidiicola</name>
    <dbReference type="NCBI Taxonomy" id="1387563"/>
    <lineage>
        <taxon>Eukaryota</taxon>
        <taxon>Fungi</taxon>
        <taxon>Dikarya</taxon>
        <taxon>Ascomycota</taxon>
        <taxon>Pezizomycotina</taxon>
        <taxon>Eurotiomycetes</taxon>
        <taxon>Eurotiomycetidae</taxon>
        <taxon>Onygenales</taxon>
        <taxon>Onygenaceae</taxon>
        <taxon>Ophidiomyces</taxon>
    </lineage>
</organism>
<protein>
    <submittedName>
        <fullName evidence="1">Uncharacterized protein</fullName>
    </submittedName>
</protein>
<name>A0ACB8US68_9EURO</name>
<comment type="caution">
    <text evidence="1">The sequence shown here is derived from an EMBL/GenBank/DDBJ whole genome shotgun (WGS) entry which is preliminary data.</text>
</comment>